<dbReference type="AlphaFoldDB" id="U5L5Z1"/>
<dbReference type="OrthoDB" id="9798761at2"/>
<evidence type="ECO:0000313" key="2">
    <source>
        <dbReference type="EMBL" id="AGX02768.1"/>
    </source>
</evidence>
<keyword evidence="3" id="KW-1185">Reference proteome</keyword>
<sequence>MRFHPEDKKIKDIFGSGNIYQIPDFQRDYSWEKGNFEDFLQDLLTVSNATYNSHSHMLNINSIDDLEDYFFGTFLVIGDYSSSTEKRIVVDGQQRLTTMTLFLAAIRDIIENEKKEKNIEYAHQYDDALVVNITKGGRSSKYARVINDKLIPILPVNILNINDHRKNGTIHDPENEGQQLLLETYEWFKKQLSRSELAKRLTDNDSKIHKLDIKKINSIPSEDYLTFLDNLGNQLLKSTVIVIYSADEQSANIMYRNFNFRGLPLSGPDLIKNELFELLDDSTGSAKKLWTKVEQNVSIKESGSMSTFFIHYFSSKYKQASKKNLFPIFLNNVDAIISSYQNFLNEIVKESAHYKIIISPQEDDELFGEGKFFLQNDHPMIKRQLQKLNELEVTQVRTLLLGLFFARENKLITSKQFKKVIYNILLFQSLFVMSSSASNQIRGIYSKYGKIFRKNTNKDKVAKEINNLYKDLAAKIPSKESILKSDLNYNHKVKFEDMTKTQKKNKALIKLILTILSEEKQVESGQKNSNDSLKFISEASLEHIIDQSSDLESRYSLGNLILIEQRKHEDIEDKKEMYRKSEIIMTKSFSNQVDNFSTNQDIENRNQDILTQYYNYVKKQF</sequence>
<dbReference type="KEGG" id="bif:N288_04050"/>
<gene>
    <name evidence="2" type="ORF">N288_04050</name>
</gene>
<organism evidence="2 3">
    <name type="scientific">Bacillus infantis NRRL B-14911</name>
    <dbReference type="NCBI Taxonomy" id="1367477"/>
    <lineage>
        <taxon>Bacteria</taxon>
        <taxon>Bacillati</taxon>
        <taxon>Bacillota</taxon>
        <taxon>Bacilli</taxon>
        <taxon>Bacillales</taxon>
        <taxon>Bacillaceae</taxon>
        <taxon>Bacillus</taxon>
    </lineage>
</organism>
<evidence type="ECO:0000313" key="3">
    <source>
        <dbReference type="Proteomes" id="UP000017805"/>
    </source>
</evidence>
<dbReference type="InterPro" id="IPR004919">
    <property type="entry name" value="GmrSD_N"/>
</dbReference>
<accession>U5L5Z1</accession>
<dbReference type="Proteomes" id="UP000017805">
    <property type="component" value="Chromosome"/>
</dbReference>
<reference evidence="2 3" key="1">
    <citation type="submission" date="2013-07" db="EMBL/GenBank/DDBJ databases">
        <title>Complete genome sequence of Bacillus infantis NRRL B-14911 that has potential to induce cardiac disease by antigenic mimicry.</title>
        <authorList>
            <person name="Massilamany C."/>
            <person name="Smith T.P.L."/>
            <person name="Loy J.D."/>
            <person name="Barletta R."/>
            <person name="Reddy J."/>
        </authorList>
    </citation>
    <scope>NUCLEOTIDE SEQUENCE [LARGE SCALE GENOMIC DNA]</scope>
    <source>
        <strain evidence="2 3">NRRL B-14911</strain>
    </source>
</reference>
<dbReference type="PATRIC" id="fig|1367477.3.peg.747"/>
<dbReference type="EMBL" id="CP006643">
    <property type="protein sequence ID" value="AGX02768.1"/>
    <property type="molecule type" value="Genomic_DNA"/>
</dbReference>
<feature type="domain" description="GmrSD restriction endonucleases N-terminal" evidence="1">
    <location>
        <begin position="10"/>
        <end position="276"/>
    </location>
</feature>
<dbReference type="PANTHER" id="PTHR35149:SF2">
    <property type="entry name" value="DUF262 DOMAIN-CONTAINING PROTEIN"/>
    <property type="match status" value="1"/>
</dbReference>
<dbReference type="PANTHER" id="PTHR35149">
    <property type="entry name" value="SLL5132 PROTEIN"/>
    <property type="match status" value="1"/>
</dbReference>
<name>U5L5Z1_9BACI</name>
<dbReference type="Pfam" id="PF03235">
    <property type="entry name" value="GmrSD_N"/>
    <property type="match status" value="1"/>
</dbReference>
<proteinExistence type="predicted"/>
<protein>
    <recommendedName>
        <fullName evidence="1">GmrSD restriction endonucleases N-terminal domain-containing protein</fullName>
    </recommendedName>
</protein>
<dbReference type="RefSeq" id="WP_009792068.1">
    <property type="nucleotide sequence ID" value="NC_022524.1"/>
</dbReference>
<dbReference type="HOGENOM" id="CLU_011736_6_1_9"/>
<evidence type="ECO:0000259" key="1">
    <source>
        <dbReference type="Pfam" id="PF03235"/>
    </source>
</evidence>